<proteinExistence type="predicted"/>
<protein>
    <submittedName>
        <fullName evidence="1">Uncharacterized protein</fullName>
    </submittedName>
</protein>
<organism evidence="1 2">
    <name type="scientific">Paramuricea clavata</name>
    <name type="common">Red gorgonian</name>
    <name type="synonym">Violescent sea-whip</name>
    <dbReference type="NCBI Taxonomy" id="317549"/>
    <lineage>
        <taxon>Eukaryota</taxon>
        <taxon>Metazoa</taxon>
        <taxon>Cnidaria</taxon>
        <taxon>Anthozoa</taxon>
        <taxon>Octocorallia</taxon>
        <taxon>Malacalcyonacea</taxon>
        <taxon>Plexauridae</taxon>
        <taxon>Paramuricea</taxon>
    </lineage>
</organism>
<evidence type="ECO:0000313" key="1">
    <source>
        <dbReference type="EMBL" id="CAB4000602.1"/>
    </source>
</evidence>
<comment type="caution">
    <text evidence="1">The sequence shown here is derived from an EMBL/GenBank/DDBJ whole genome shotgun (WGS) entry which is preliminary data.</text>
</comment>
<keyword evidence="2" id="KW-1185">Reference proteome</keyword>
<dbReference type="OrthoDB" id="5957252at2759"/>
<reference evidence="1" key="1">
    <citation type="submission" date="2020-04" db="EMBL/GenBank/DDBJ databases">
        <authorList>
            <person name="Alioto T."/>
            <person name="Alioto T."/>
            <person name="Gomez Garrido J."/>
        </authorList>
    </citation>
    <scope>NUCLEOTIDE SEQUENCE</scope>
    <source>
        <strain evidence="1">A484AB</strain>
    </source>
</reference>
<sequence length="259" mass="29723">MANQQIRKRLLEEKLGLNQNDIIKSGFDQETVSIVWDIVHNKYESLREHPLITQDETTWPDWIFFLVVHNTHASIWVIEEKHLGTVDMIDQDYLTAYDVSECIKPGSTVQRFHVVIRSDSRYYVQTDELNFRGKQPEFDICLYVGNLSLSLRGIKVVMAMIAKQNYLLLQSDCLGYCKDFVMIYFDMIEKELTPDHLKVLEQLTVTTNALSAASERSGRQNPTSGLSLRSFLTSTIAQVYIGTILGGITLYLLHRAVNK</sequence>
<dbReference type="Proteomes" id="UP001152795">
    <property type="component" value="Unassembled WGS sequence"/>
</dbReference>
<gene>
    <name evidence="1" type="ORF">PACLA_8A057397</name>
</gene>
<dbReference type="EMBL" id="CACRXK020003878">
    <property type="protein sequence ID" value="CAB4000602.1"/>
    <property type="molecule type" value="Genomic_DNA"/>
</dbReference>
<evidence type="ECO:0000313" key="2">
    <source>
        <dbReference type="Proteomes" id="UP001152795"/>
    </source>
</evidence>
<accession>A0A7D9I961</accession>
<name>A0A7D9I961_PARCT</name>
<dbReference type="AlphaFoldDB" id="A0A7D9I961"/>